<dbReference type="CDD" id="cd01169">
    <property type="entry name" value="HMPP_kinase"/>
    <property type="match status" value="1"/>
</dbReference>
<evidence type="ECO:0000256" key="5">
    <source>
        <dbReference type="ARBA" id="ARBA00022679"/>
    </source>
</evidence>
<sequence>MTTSTEDSASAGRPAVRGATPLPTARVLTIAGTDSGGGAGVPADLKAMMALGTHGMCVVTAVTAQNSIGVQGAWPLPVEAIRGQFRSVVDDIGVDAIKTGMLASAEIVGTVAELLDTVPRREDGSRVPVVVDPVAMSKHGDPLLDPEAAASVRSLLVPRSTVITPNLPEAAMLTGLGAGAPPAILAGALLELGAEWVLIKGGHREGDADDLLVSYTGERHLFRAPREDNTHTHGTGCTMGSLIAAGLGQGLTVPEAVGLAKRFMMGAIPAGYALGAGIGPVDPLWHLRGALGEGGWTPGPGLQVAAG</sequence>
<dbReference type="GO" id="GO:0008902">
    <property type="term" value="F:hydroxymethylpyrimidine kinase activity"/>
    <property type="evidence" value="ECO:0007669"/>
    <property type="project" value="UniProtKB-EC"/>
</dbReference>
<evidence type="ECO:0000256" key="6">
    <source>
        <dbReference type="ARBA" id="ARBA00022741"/>
    </source>
</evidence>
<comment type="pathway">
    <text evidence="4">Cofactor biosynthesis; thiamine diphosphate biosynthesis; 4-amino-2-methyl-5-diphosphomethylpyrimidine from 5-amino-1-(5-phospho-D-ribosyl)imidazole: step 3/3.</text>
</comment>
<dbReference type="GO" id="GO:0009229">
    <property type="term" value="P:thiamine diphosphate biosynthetic process"/>
    <property type="evidence" value="ECO:0007669"/>
    <property type="project" value="UniProtKB-UniPathway"/>
</dbReference>
<evidence type="ECO:0000256" key="8">
    <source>
        <dbReference type="ARBA" id="ARBA00022840"/>
    </source>
</evidence>
<evidence type="ECO:0000313" key="12">
    <source>
        <dbReference type="Proteomes" id="UP000199086"/>
    </source>
</evidence>
<dbReference type="InterPro" id="IPR029056">
    <property type="entry name" value="Ribokinase-like"/>
</dbReference>
<dbReference type="PANTHER" id="PTHR20858">
    <property type="entry name" value="PHOSPHOMETHYLPYRIMIDINE KINASE"/>
    <property type="match status" value="1"/>
</dbReference>
<dbReference type="FunFam" id="3.40.1190.20:FF:000003">
    <property type="entry name" value="Phosphomethylpyrimidine kinase ThiD"/>
    <property type="match status" value="1"/>
</dbReference>
<dbReference type="EMBL" id="FMYF01000004">
    <property type="protein sequence ID" value="SDB84404.1"/>
    <property type="molecule type" value="Genomic_DNA"/>
</dbReference>
<dbReference type="SUPFAM" id="SSF53613">
    <property type="entry name" value="Ribokinase-like"/>
    <property type="match status" value="1"/>
</dbReference>
<evidence type="ECO:0000256" key="7">
    <source>
        <dbReference type="ARBA" id="ARBA00022777"/>
    </source>
</evidence>
<keyword evidence="8" id="KW-0067">ATP-binding</keyword>
<dbReference type="GO" id="GO:0008972">
    <property type="term" value="F:phosphomethylpyrimidine kinase activity"/>
    <property type="evidence" value="ECO:0007669"/>
    <property type="project" value="UniProtKB-EC"/>
</dbReference>
<evidence type="ECO:0000256" key="2">
    <source>
        <dbReference type="ARBA" id="ARBA00000565"/>
    </source>
</evidence>
<dbReference type="RefSeq" id="WP_092609048.1">
    <property type="nucleotide sequence ID" value="NZ_FMYF01000004.1"/>
</dbReference>
<evidence type="ECO:0000256" key="1">
    <source>
        <dbReference type="ARBA" id="ARBA00000151"/>
    </source>
</evidence>
<dbReference type="GO" id="GO:0005829">
    <property type="term" value="C:cytosol"/>
    <property type="evidence" value="ECO:0007669"/>
    <property type="project" value="TreeGrafter"/>
</dbReference>
<dbReference type="InterPro" id="IPR013749">
    <property type="entry name" value="PM/HMP-P_kinase-1"/>
</dbReference>
<dbReference type="Pfam" id="PF08543">
    <property type="entry name" value="Phos_pyr_kin"/>
    <property type="match status" value="1"/>
</dbReference>
<evidence type="ECO:0000256" key="3">
    <source>
        <dbReference type="ARBA" id="ARBA00003848"/>
    </source>
</evidence>
<dbReference type="GO" id="GO:0005524">
    <property type="term" value="F:ATP binding"/>
    <property type="evidence" value="ECO:0007669"/>
    <property type="project" value="UniProtKB-KW"/>
</dbReference>
<dbReference type="Gene3D" id="3.40.1190.20">
    <property type="match status" value="1"/>
</dbReference>
<dbReference type="STRING" id="1577474.GA0111570_104295"/>
<accession>A0A1G6GR15</accession>
<keyword evidence="12" id="KW-1185">Reference proteome</keyword>
<keyword evidence="6" id="KW-0547">Nucleotide-binding</keyword>
<comment type="catalytic activity">
    <reaction evidence="1">
        <text>4-amino-5-hydroxymethyl-2-methylpyrimidine + ATP = 4-amino-2-methyl-5-(phosphooxymethyl)pyrimidine + ADP + H(+)</text>
        <dbReference type="Rhea" id="RHEA:23096"/>
        <dbReference type="ChEBI" id="CHEBI:15378"/>
        <dbReference type="ChEBI" id="CHEBI:16892"/>
        <dbReference type="ChEBI" id="CHEBI:30616"/>
        <dbReference type="ChEBI" id="CHEBI:58354"/>
        <dbReference type="ChEBI" id="CHEBI:456216"/>
        <dbReference type="EC" id="2.7.1.49"/>
    </reaction>
</comment>
<evidence type="ECO:0000313" key="11">
    <source>
        <dbReference type="EMBL" id="SDB84404.1"/>
    </source>
</evidence>
<dbReference type="Proteomes" id="UP000199086">
    <property type="component" value="Unassembled WGS sequence"/>
</dbReference>
<evidence type="ECO:0000256" key="4">
    <source>
        <dbReference type="ARBA" id="ARBA00004769"/>
    </source>
</evidence>
<comment type="catalytic activity">
    <reaction evidence="2">
        <text>4-amino-2-methyl-5-(phosphooxymethyl)pyrimidine + ATP = 4-amino-2-methyl-5-(diphosphooxymethyl)pyrimidine + ADP</text>
        <dbReference type="Rhea" id="RHEA:19893"/>
        <dbReference type="ChEBI" id="CHEBI:30616"/>
        <dbReference type="ChEBI" id="CHEBI:57841"/>
        <dbReference type="ChEBI" id="CHEBI:58354"/>
        <dbReference type="ChEBI" id="CHEBI:456216"/>
        <dbReference type="EC" id="2.7.4.7"/>
    </reaction>
</comment>
<keyword evidence="9" id="KW-0784">Thiamine biosynthesis</keyword>
<dbReference type="AlphaFoldDB" id="A0A1G6GR15"/>
<dbReference type="NCBIfam" id="TIGR00097">
    <property type="entry name" value="HMP-P_kinase"/>
    <property type="match status" value="1"/>
</dbReference>
<organism evidence="11 12">
    <name type="scientific">Raineyella antarctica</name>
    <dbReference type="NCBI Taxonomy" id="1577474"/>
    <lineage>
        <taxon>Bacteria</taxon>
        <taxon>Bacillati</taxon>
        <taxon>Actinomycetota</taxon>
        <taxon>Actinomycetes</taxon>
        <taxon>Propionibacteriales</taxon>
        <taxon>Propionibacteriaceae</taxon>
        <taxon>Raineyella</taxon>
    </lineage>
</organism>
<dbReference type="PANTHER" id="PTHR20858:SF17">
    <property type="entry name" value="HYDROXYMETHYLPYRIMIDINE_PHOSPHOMETHYLPYRIMIDINE KINASE THI20-RELATED"/>
    <property type="match status" value="1"/>
</dbReference>
<comment type="function">
    <text evidence="3">Catalyzes the phosphorylation of hydroxymethylpyrimidine phosphate (HMP-P) to HMP-PP, and of HMP to HMP-P.</text>
</comment>
<evidence type="ECO:0000256" key="9">
    <source>
        <dbReference type="ARBA" id="ARBA00022977"/>
    </source>
</evidence>
<keyword evidence="7 11" id="KW-0418">Kinase</keyword>
<keyword evidence="5" id="KW-0808">Transferase</keyword>
<dbReference type="UniPathway" id="UPA00060">
    <property type="reaction ID" value="UER00138"/>
</dbReference>
<gene>
    <name evidence="11" type="ORF">GA0111570_104295</name>
</gene>
<dbReference type="InterPro" id="IPR004399">
    <property type="entry name" value="HMP/HMP-P_kinase_dom"/>
</dbReference>
<protein>
    <submittedName>
        <fullName evidence="11">Hydroxymethylpyrimidine/phosphomethylpyrimidine kinase</fullName>
    </submittedName>
</protein>
<dbReference type="GO" id="GO:0009228">
    <property type="term" value="P:thiamine biosynthetic process"/>
    <property type="evidence" value="ECO:0007669"/>
    <property type="project" value="UniProtKB-KW"/>
</dbReference>
<name>A0A1G6GR15_9ACTN</name>
<evidence type="ECO:0000259" key="10">
    <source>
        <dbReference type="Pfam" id="PF08543"/>
    </source>
</evidence>
<dbReference type="OrthoDB" id="34166at2"/>
<feature type="domain" description="Pyridoxamine kinase/Phosphomethylpyrimidine kinase" evidence="10">
    <location>
        <begin position="34"/>
        <end position="282"/>
    </location>
</feature>
<proteinExistence type="predicted"/>
<reference evidence="11 12" key="1">
    <citation type="submission" date="2016-06" db="EMBL/GenBank/DDBJ databases">
        <authorList>
            <person name="Olsen C.W."/>
            <person name="Carey S."/>
            <person name="Hinshaw L."/>
            <person name="Karasin A.I."/>
        </authorList>
    </citation>
    <scope>NUCLEOTIDE SEQUENCE [LARGE SCALE GENOMIC DNA]</scope>
    <source>
        <strain evidence="11 12">LZ-22</strain>
    </source>
</reference>